<name>A0A2T7P9F2_POMCA</name>
<keyword evidence="1" id="KW-0732">Signal</keyword>
<gene>
    <name evidence="2" type="ORF">C0Q70_09305</name>
</gene>
<protein>
    <recommendedName>
        <fullName evidence="4">Notch ligand N-terminal domain-containing protein</fullName>
    </recommendedName>
</protein>
<sequence>MPCSATMARKAAVILTFLLLVALAAAQGSDDACNRIGGTCQYDSFIVVGPTERFVFWVSIQTLLRSSRGGVCQEDTSFCWGGRYQATMAMKAVIFTFLLQAALSAAHGRVSAPHGRVSAPHGKYQTVLAMRLEAFARMTTTTVGGPMRTVCVLGQQTDVAVFQDRIVLALRLEAFASMTTSTVGGPTRTVCVLG</sequence>
<feature type="signal peptide" evidence="1">
    <location>
        <begin position="1"/>
        <end position="26"/>
    </location>
</feature>
<evidence type="ECO:0000313" key="3">
    <source>
        <dbReference type="Proteomes" id="UP000245119"/>
    </source>
</evidence>
<evidence type="ECO:0000313" key="2">
    <source>
        <dbReference type="EMBL" id="PVD30044.1"/>
    </source>
</evidence>
<proteinExistence type="predicted"/>
<dbReference type="OrthoDB" id="3219649at2759"/>
<reference evidence="2 3" key="1">
    <citation type="submission" date="2018-04" db="EMBL/GenBank/DDBJ databases">
        <title>The genome of golden apple snail Pomacea canaliculata provides insight into stress tolerance and invasive adaptation.</title>
        <authorList>
            <person name="Liu C."/>
            <person name="Liu B."/>
            <person name="Ren Y."/>
            <person name="Zhang Y."/>
            <person name="Wang H."/>
            <person name="Li S."/>
            <person name="Jiang F."/>
            <person name="Yin L."/>
            <person name="Zhang G."/>
            <person name="Qian W."/>
            <person name="Fan W."/>
        </authorList>
    </citation>
    <scope>NUCLEOTIDE SEQUENCE [LARGE SCALE GENOMIC DNA]</scope>
    <source>
        <strain evidence="2">SZHN2017</strain>
        <tissue evidence="2">Muscle</tissue>
    </source>
</reference>
<feature type="chain" id="PRO_5015464927" description="Notch ligand N-terminal domain-containing protein" evidence="1">
    <location>
        <begin position="27"/>
        <end position="194"/>
    </location>
</feature>
<dbReference type="EMBL" id="PZQS01000005">
    <property type="protein sequence ID" value="PVD30044.1"/>
    <property type="molecule type" value="Genomic_DNA"/>
</dbReference>
<dbReference type="Proteomes" id="UP000245119">
    <property type="component" value="Linkage Group LG5"/>
</dbReference>
<organism evidence="2 3">
    <name type="scientific">Pomacea canaliculata</name>
    <name type="common">Golden apple snail</name>
    <dbReference type="NCBI Taxonomy" id="400727"/>
    <lineage>
        <taxon>Eukaryota</taxon>
        <taxon>Metazoa</taxon>
        <taxon>Spiralia</taxon>
        <taxon>Lophotrochozoa</taxon>
        <taxon>Mollusca</taxon>
        <taxon>Gastropoda</taxon>
        <taxon>Caenogastropoda</taxon>
        <taxon>Architaenioglossa</taxon>
        <taxon>Ampullarioidea</taxon>
        <taxon>Ampullariidae</taxon>
        <taxon>Pomacea</taxon>
    </lineage>
</organism>
<dbReference type="AlphaFoldDB" id="A0A2T7P9F2"/>
<comment type="caution">
    <text evidence="2">The sequence shown here is derived from an EMBL/GenBank/DDBJ whole genome shotgun (WGS) entry which is preliminary data.</text>
</comment>
<evidence type="ECO:0000256" key="1">
    <source>
        <dbReference type="SAM" id="SignalP"/>
    </source>
</evidence>
<keyword evidence="3" id="KW-1185">Reference proteome</keyword>
<evidence type="ECO:0008006" key="4">
    <source>
        <dbReference type="Google" id="ProtNLM"/>
    </source>
</evidence>
<accession>A0A2T7P9F2</accession>